<dbReference type="InterPro" id="IPR025117">
    <property type="entry name" value="DUF4037"/>
</dbReference>
<name>A0ABT9MLD7_9ACTN</name>
<evidence type="ECO:0000259" key="1">
    <source>
        <dbReference type="Pfam" id="PF13228"/>
    </source>
</evidence>
<gene>
    <name evidence="2" type="ORF">J2S43_000759</name>
</gene>
<feature type="domain" description="DUF4037" evidence="1">
    <location>
        <begin position="128"/>
        <end position="225"/>
    </location>
</feature>
<keyword evidence="3" id="KW-1185">Reference proteome</keyword>
<dbReference type="RefSeq" id="WP_306827147.1">
    <property type="nucleotide sequence ID" value="NZ_JAUSRA010000001.1"/>
</dbReference>
<comment type="caution">
    <text evidence="2">The sequence shown here is derived from an EMBL/GenBank/DDBJ whole genome shotgun (WGS) entry which is preliminary data.</text>
</comment>
<protein>
    <recommendedName>
        <fullName evidence="1">DUF4037 domain-containing protein</fullName>
    </recommendedName>
</protein>
<dbReference type="Pfam" id="PF13228">
    <property type="entry name" value="DUF4037"/>
    <property type="match status" value="1"/>
</dbReference>
<reference evidence="2 3" key="1">
    <citation type="submission" date="2023-07" db="EMBL/GenBank/DDBJ databases">
        <title>Sequencing the genomes of 1000 actinobacteria strains.</title>
        <authorList>
            <person name="Klenk H.-P."/>
        </authorList>
    </citation>
    <scope>NUCLEOTIDE SEQUENCE [LARGE SCALE GENOMIC DNA]</scope>
    <source>
        <strain evidence="2 3">DSM 44710</strain>
    </source>
</reference>
<evidence type="ECO:0000313" key="3">
    <source>
        <dbReference type="Proteomes" id="UP001240984"/>
    </source>
</evidence>
<sequence length="350" mass="39033">MESGIALAHAYHREVVGPLLRREVPRLPHAVGRLGHGSDVLGFDDEVSRDHDWGLRLQLLLDDADADLVPYLDELLERELPNRFRGHPVRFPMTWDPRPRHKVSVGTVNGFARERLGFGFDPADTVGWLMLTGQAVLEVTAGPVFADTTAWLGPLRASLRHYPAEVERYVLAAGWHRLARLPLHARAAETGQPMAARRLAGTLAEDVMRQAFRLCRTWAPYDKWFERAFQRLPIAAELTGPLTTVLHSGDPRVREDALVTAVRVLLARQRERGLPTPPNGVGPFFTRASRAVRPEVPAALLAGLTDPVLRRLPPEAGAIDQWLDNPWLLARPAMRAPLAAAYGQWLSIDR</sequence>
<proteinExistence type="predicted"/>
<dbReference type="EMBL" id="JAUSRA010000001">
    <property type="protein sequence ID" value="MDP9792247.1"/>
    <property type="molecule type" value="Genomic_DNA"/>
</dbReference>
<accession>A0ABT9MLD7</accession>
<organism evidence="2 3">
    <name type="scientific">Catenuloplanes nepalensis</name>
    <dbReference type="NCBI Taxonomy" id="587533"/>
    <lineage>
        <taxon>Bacteria</taxon>
        <taxon>Bacillati</taxon>
        <taxon>Actinomycetota</taxon>
        <taxon>Actinomycetes</taxon>
        <taxon>Micromonosporales</taxon>
        <taxon>Micromonosporaceae</taxon>
        <taxon>Catenuloplanes</taxon>
    </lineage>
</organism>
<dbReference type="Proteomes" id="UP001240984">
    <property type="component" value="Unassembled WGS sequence"/>
</dbReference>
<evidence type="ECO:0000313" key="2">
    <source>
        <dbReference type="EMBL" id="MDP9792247.1"/>
    </source>
</evidence>